<evidence type="ECO:0000313" key="3">
    <source>
        <dbReference type="Proteomes" id="UP001476798"/>
    </source>
</evidence>
<evidence type="ECO:0000256" key="1">
    <source>
        <dbReference type="SAM" id="SignalP"/>
    </source>
</evidence>
<dbReference type="EMBL" id="JAHRIO010003671">
    <property type="protein sequence ID" value="MEQ2159869.1"/>
    <property type="molecule type" value="Genomic_DNA"/>
</dbReference>
<feature type="chain" id="PRO_5045806768" evidence="1">
    <location>
        <begin position="22"/>
        <end position="117"/>
    </location>
</feature>
<sequence>MGRHLVAHILDLLKTHSVILAAHLGATPNQAAEPSSLSPGSEYSLPELDSSAPSVIIKLTQDLSTSQSLFSSIHQTSISVQSDDPGSGSRLIYHVINTPVKLFLYLLSVPLHVGQKY</sequence>
<keyword evidence="3" id="KW-1185">Reference proteome</keyword>
<dbReference type="Proteomes" id="UP001476798">
    <property type="component" value="Unassembled WGS sequence"/>
</dbReference>
<reference evidence="2 3" key="1">
    <citation type="submission" date="2021-06" db="EMBL/GenBank/DDBJ databases">
        <authorList>
            <person name="Palmer J.M."/>
        </authorList>
    </citation>
    <scope>NUCLEOTIDE SEQUENCE [LARGE SCALE GENOMIC DNA]</scope>
    <source>
        <strain evidence="2 3">GA_2019</strain>
        <tissue evidence="2">Muscle</tissue>
    </source>
</reference>
<proteinExistence type="predicted"/>
<feature type="signal peptide" evidence="1">
    <location>
        <begin position="1"/>
        <end position="21"/>
    </location>
</feature>
<comment type="caution">
    <text evidence="2">The sequence shown here is derived from an EMBL/GenBank/DDBJ whole genome shotgun (WGS) entry which is preliminary data.</text>
</comment>
<name>A0ABV0MMI7_9TELE</name>
<gene>
    <name evidence="2" type="ORF">GOODEAATRI_027692</name>
</gene>
<protein>
    <submittedName>
        <fullName evidence="2">Uncharacterized protein</fullName>
    </submittedName>
</protein>
<organism evidence="2 3">
    <name type="scientific">Goodea atripinnis</name>
    <dbReference type="NCBI Taxonomy" id="208336"/>
    <lineage>
        <taxon>Eukaryota</taxon>
        <taxon>Metazoa</taxon>
        <taxon>Chordata</taxon>
        <taxon>Craniata</taxon>
        <taxon>Vertebrata</taxon>
        <taxon>Euteleostomi</taxon>
        <taxon>Actinopterygii</taxon>
        <taxon>Neopterygii</taxon>
        <taxon>Teleostei</taxon>
        <taxon>Neoteleostei</taxon>
        <taxon>Acanthomorphata</taxon>
        <taxon>Ovalentaria</taxon>
        <taxon>Atherinomorphae</taxon>
        <taxon>Cyprinodontiformes</taxon>
        <taxon>Goodeidae</taxon>
        <taxon>Goodea</taxon>
    </lineage>
</organism>
<accession>A0ABV0MMI7</accession>
<evidence type="ECO:0000313" key="2">
    <source>
        <dbReference type="EMBL" id="MEQ2159869.1"/>
    </source>
</evidence>
<keyword evidence="1" id="KW-0732">Signal</keyword>